<name>A0A2Z4LWL5_9FLAO</name>
<protein>
    <recommendedName>
        <fullName evidence="3">VCBS repeat-containing protein</fullName>
    </recommendedName>
</protein>
<proteinExistence type="predicted"/>
<dbReference type="EMBL" id="CP030104">
    <property type="protein sequence ID" value="AWX46139.1"/>
    <property type="molecule type" value="Genomic_DNA"/>
</dbReference>
<reference evidence="1 2" key="1">
    <citation type="submission" date="2018-06" db="EMBL/GenBank/DDBJ databases">
        <title>Spongiibacterium sp. HME9304 Genome sequencing and assembly.</title>
        <authorList>
            <person name="Kang H."/>
            <person name="Kim H."/>
            <person name="Joh K."/>
        </authorList>
    </citation>
    <scope>NUCLEOTIDE SEQUENCE [LARGE SCALE GENOMIC DNA]</scope>
    <source>
        <strain evidence="1 2">HME9304</strain>
    </source>
</reference>
<accession>A0A2Z4LWL5</accession>
<dbReference type="KEGG" id="spon:HME9304_03171"/>
<dbReference type="Proteomes" id="UP000248536">
    <property type="component" value="Chromosome"/>
</dbReference>
<dbReference type="PROSITE" id="PS51257">
    <property type="entry name" value="PROKAR_LIPOPROTEIN"/>
    <property type="match status" value="1"/>
</dbReference>
<dbReference type="RefSeq" id="WP_112379453.1">
    <property type="nucleotide sequence ID" value="NZ_CP030104.1"/>
</dbReference>
<evidence type="ECO:0000313" key="2">
    <source>
        <dbReference type="Proteomes" id="UP000248536"/>
    </source>
</evidence>
<evidence type="ECO:0008006" key="3">
    <source>
        <dbReference type="Google" id="ProtNLM"/>
    </source>
</evidence>
<evidence type="ECO:0000313" key="1">
    <source>
        <dbReference type="EMBL" id="AWX46139.1"/>
    </source>
</evidence>
<gene>
    <name evidence="1" type="ORF">HME9304_03171</name>
</gene>
<sequence length="172" mass="20054">MDKKMKYTVFIVFATLVSCNQIKQQFSDGESEENNSVEKISETPMEPLETAFEQEHKVKEYLIADFNTDGKKDTLFLSANAEIDDQRRIVWNDAQSWKVYININGEAKNIYAEDIQLGKLELYYDRENNLIYLVENAPYQKKKFKVAPKSNFEVTEIDKAPEMIKFEALTLD</sequence>
<keyword evidence="2" id="KW-1185">Reference proteome</keyword>
<organism evidence="1 2">
    <name type="scientific">Flagellimonas maritima</name>
    <dbReference type="NCBI Taxonomy" id="1383885"/>
    <lineage>
        <taxon>Bacteria</taxon>
        <taxon>Pseudomonadati</taxon>
        <taxon>Bacteroidota</taxon>
        <taxon>Flavobacteriia</taxon>
        <taxon>Flavobacteriales</taxon>
        <taxon>Flavobacteriaceae</taxon>
        <taxon>Flagellimonas</taxon>
    </lineage>
</organism>
<dbReference type="AlphaFoldDB" id="A0A2Z4LWL5"/>